<dbReference type="PANTHER" id="PTHR32329">
    <property type="entry name" value="BIFUNCTIONAL PROTEIN [INCLUDES 2-HYDROXYACYL-COA DEHYDRATASE (N-TER) AND ITS ACTIVATOR DOMAIN (C_TERM)-RELATED"/>
    <property type="match status" value="1"/>
</dbReference>
<evidence type="ECO:0008006" key="3">
    <source>
        <dbReference type="Google" id="ProtNLM"/>
    </source>
</evidence>
<feature type="non-terminal residue" evidence="1">
    <location>
        <position position="1"/>
    </location>
</feature>
<evidence type="ECO:0000313" key="2">
    <source>
        <dbReference type="Proteomes" id="UP000774947"/>
    </source>
</evidence>
<reference evidence="1" key="1">
    <citation type="journal article" date="2021" name="PeerJ">
        <title>Extensive microbial diversity within the chicken gut microbiome revealed by metagenomics and culture.</title>
        <authorList>
            <person name="Gilroy R."/>
            <person name="Ravi A."/>
            <person name="Getino M."/>
            <person name="Pursley I."/>
            <person name="Horton D.L."/>
            <person name="Alikhan N.F."/>
            <person name="Baker D."/>
            <person name="Gharbi K."/>
            <person name="Hall N."/>
            <person name="Watson M."/>
            <person name="Adriaenssens E.M."/>
            <person name="Foster-Nyarko E."/>
            <person name="Jarju S."/>
            <person name="Secka A."/>
            <person name="Antonio M."/>
            <person name="Oren A."/>
            <person name="Chaudhuri R.R."/>
            <person name="La Ragione R."/>
            <person name="Hildebrand F."/>
            <person name="Pallen M.J."/>
        </authorList>
    </citation>
    <scope>NUCLEOTIDE SEQUENCE</scope>
    <source>
        <strain evidence="1">CHK173-2119</strain>
    </source>
</reference>
<comment type="caution">
    <text evidence="1">The sequence shown here is derived from an EMBL/GenBank/DDBJ whole genome shotgun (WGS) entry which is preliminary data.</text>
</comment>
<proteinExistence type="predicted"/>
<protein>
    <recommendedName>
        <fullName evidence="3">2-hydroxyglutaryl-CoA dehydratase</fullName>
    </recommendedName>
</protein>
<name>A0A921B303_9LACO</name>
<evidence type="ECO:0000313" key="1">
    <source>
        <dbReference type="EMBL" id="HJE15057.1"/>
    </source>
</evidence>
<reference evidence="1" key="2">
    <citation type="submission" date="2021-09" db="EMBL/GenBank/DDBJ databases">
        <authorList>
            <person name="Gilroy R."/>
        </authorList>
    </citation>
    <scope>NUCLEOTIDE SEQUENCE</scope>
    <source>
        <strain evidence="1">CHK173-2119</strain>
    </source>
</reference>
<sequence>FGCLPNHIVGKGMVKELRRQFPGANISPIDYDPGTSVVNQLNRIRLMLATANKNLAKQTQSQKITVLAE</sequence>
<dbReference type="Proteomes" id="UP000774947">
    <property type="component" value="Unassembled WGS sequence"/>
</dbReference>
<accession>A0A921B303</accession>
<organism evidence="1 2">
    <name type="scientific">Lapidilactobacillus dextrinicus</name>
    <dbReference type="NCBI Taxonomy" id="51664"/>
    <lineage>
        <taxon>Bacteria</taxon>
        <taxon>Bacillati</taxon>
        <taxon>Bacillota</taxon>
        <taxon>Bacilli</taxon>
        <taxon>Lactobacillales</taxon>
        <taxon>Lactobacillaceae</taxon>
        <taxon>Lapidilactobacillus</taxon>
    </lineage>
</organism>
<dbReference type="EMBL" id="DYXY01000080">
    <property type="protein sequence ID" value="HJE15057.1"/>
    <property type="molecule type" value="Genomic_DNA"/>
</dbReference>
<dbReference type="InterPro" id="IPR051805">
    <property type="entry name" value="Dehydratase_Activator_Redct"/>
</dbReference>
<dbReference type="PANTHER" id="PTHR32329:SF4">
    <property type="entry name" value="ACTIVATOR OF 2-HYDROXYACYL-COA DEHYDRATASE"/>
    <property type="match status" value="1"/>
</dbReference>
<dbReference type="AlphaFoldDB" id="A0A921B303"/>
<gene>
    <name evidence="1" type="ORF">K8W17_03160</name>
</gene>